<keyword evidence="1" id="KW-1133">Transmembrane helix</keyword>
<name>A0ABV3ZCT9_9BACT</name>
<proteinExistence type="predicted"/>
<feature type="transmembrane region" description="Helical" evidence="1">
    <location>
        <begin position="217"/>
        <end position="240"/>
    </location>
</feature>
<reference evidence="2 3" key="1">
    <citation type="submission" date="2023-07" db="EMBL/GenBank/DDBJ databases">
        <authorList>
            <person name="Lian W.-H."/>
        </authorList>
    </citation>
    <scope>NUCLEOTIDE SEQUENCE [LARGE SCALE GENOMIC DNA]</scope>
    <source>
        <strain evidence="2 3">SYSU DXS3180</strain>
    </source>
</reference>
<evidence type="ECO:0000313" key="2">
    <source>
        <dbReference type="EMBL" id="MEX6686896.1"/>
    </source>
</evidence>
<dbReference type="RefSeq" id="WP_369328292.1">
    <property type="nucleotide sequence ID" value="NZ_JAULBC010000001.1"/>
</dbReference>
<dbReference type="EMBL" id="JAULBC010000001">
    <property type="protein sequence ID" value="MEX6686896.1"/>
    <property type="molecule type" value="Genomic_DNA"/>
</dbReference>
<dbReference type="Proteomes" id="UP001560573">
    <property type="component" value="Unassembled WGS sequence"/>
</dbReference>
<comment type="caution">
    <text evidence="2">The sequence shown here is derived from an EMBL/GenBank/DDBJ whole genome shotgun (WGS) entry which is preliminary data.</text>
</comment>
<evidence type="ECO:0000313" key="3">
    <source>
        <dbReference type="Proteomes" id="UP001560573"/>
    </source>
</evidence>
<protein>
    <recommendedName>
        <fullName evidence="4">YcxB-like protein domain-containing protein</fullName>
    </recommendedName>
</protein>
<feature type="transmembrane region" description="Helical" evidence="1">
    <location>
        <begin position="48"/>
        <end position="66"/>
    </location>
</feature>
<keyword evidence="1" id="KW-0812">Transmembrane</keyword>
<evidence type="ECO:0000256" key="1">
    <source>
        <dbReference type="SAM" id="Phobius"/>
    </source>
</evidence>
<evidence type="ECO:0008006" key="4">
    <source>
        <dbReference type="Google" id="ProtNLM"/>
    </source>
</evidence>
<feature type="transmembrane region" description="Helical" evidence="1">
    <location>
        <begin position="186"/>
        <end position="205"/>
    </location>
</feature>
<accession>A0ABV3ZCT9</accession>
<feature type="transmembrane region" description="Helical" evidence="1">
    <location>
        <begin position="18"/>
        <end position="36"/>
    </location>
</feature>
<keyword evidence="3" id="KW-1185">Reference proteome</keyword>
<sequence>MQQFTVNPNKFKEIKKQMLIRSIPMLLLVSIAAIAINYSNTTSKETDFTWLFIAVPFFVLILAWGIRKGLKRQKSLMDSYILTVSNNSITREQANTPTISIYYSDITSIAKYKNGTFIIRSKDPADEIIVPAQIDNYEEFESLIASVNKVNTENSQPQLQKYTTLLSLINLACMICVYVASNKFLVGATGTVCTALTGWSFYKAWMSKNLDSKTKKSLLWGLLALLSVVAITIMKLTGIYTNS</sequence>
<organism evidence="2 3">
    <name type="scientific">Danxiaibacter flavus</name>
    <dbReference type="NCBI Taxonomy" id="3049108"/>
    <lineage>
        <taxon>Bacteria</taxon>
        <taxon>Pseudomonadati</taxon>
        <taxon>Bacteroidota</taxon>
        <taxon>Chitinophagia</taxon>
        <taxon>Chitinophagales</taxon>
        <taxon>Chitinophagaceae</taxon>
        <taxon>Danxiaibacter</taxon>
    </lineage>
</organism>
<gene>
    <name evidence="2" type="ORF">QTN47_05290</name>
</gene>
<keyword evidence="1" id="KW-0472">Membrane</keyword>